<evidence type="ECO:0000256" key="3">
    <source>
        <dbReference type="ARBA" id="ARBA00022816"/>
    </source>
</evidence>
<keyword evidence="9" id="KW-1185">Reference proteome</keyword>
<keyword evidence="5" id="KW-0811">Translocation</keyword>
<evidence type="ECO:0000256" key="7">
    <source>
        <dbReference type="ARBA" id="ARBA00023242"/>
    </source>
</evidence>
<dbReference type="GO" id="GO:0005643">
    <property type="term" value="C:nuclear pore"/>
    <property type="evidence" value="ECO:0007669"/>
    <property type="project" value="UniProtKB-SubCell"/>
</dbReference>
<dbReference type="InterPro" id="IPR037700">
    <property type="entry name" value="NUP88/NUP82"/>
</dbReference>
<dbReference type="PANTHER" id="PTHR13257">
    <property type="entry name" value="NUCLEOPORIN NUP84-RELATED"/>
    <property type="match status" value="1"/>
</dbReference>
<dbReference type="GO" id="GO:0000056">
    <property type="term" value="P:ribosomal small subunit export from nucleus"/>
    <property type="evidence" value="ECO:0007669"/>
    <property type="project" value="InterPro"/>
</dbReference>
<dbReference type="GO" id="GO:0017056">
    <property type="term" value="F:structural constituent of nuclear pore"/>
    <property type="evidence" value="ECO:0007669"/>
    <property type="project" value="InterPro"/>
</dbReference>
<dbReference type="AlphaFoldDB" id="A0A9J5Y343"/>
<evidence type="ECO:0000313" key="8">
    <source>
        <dbReference type="EMBL" id="KAG5594637.1"/>
    </source>
</evidence>
<accession>A0A9J5Y343</accession>
<name>A0A9J5Y343_SOLCO</name>
<comment type="caution">
    <text evidence="8">The sequence shown here is derived from an EMBL/GenBank/DDBJ whole genome shotgun (WGS) entry which is preliminary data.</text>
</comment>
<evidence type="ECO:0000256" key="2">
    <source>
        <dbReference type="ARBA" id="ARBA00022448"/>
    </source>
</evidence>
<sequence>MTGSSKGLQNYSSSPKGIYVGIANGSLTTAFGTDSVVCTPDRLILPIILHIPSPDWTSFRNFRLQAVVENMVKPIETYFNRNNSIFSSMHLLRKKSAELPFLCAEGPHSSSLSYPFYAGPLRKVSHGVEDDSVHPPVCEGRAVSFLYDLVSKDSILVTAWSRGQLQIDALADEVQPVWKVGSPPRVCLDSTDSIVGLAMICKSLSSDTSILKLDLPPDHTLWLGHPPPLLRLAIVDLALPRRSSSVLSMFVDPIISERIYCLHEGGVDSVVLHFLPFTNQTRGKEDMMRSPSVHPVLSTFQGEASSAIPLSGFLALSDSFGDSWIVGLTPSNECIVVEMETWNTLLPPIIDKVDKLIGAEVPKDTDSTIISKELLTGPRVVLLPPSSPHLRSVAADSIEGRSTLHQYFKLFHENYVEYAHKVYFELQHHAPHVKKILDDQHSRLCKAQQKILEVERKQENIEDRVEHAVQFHGELEECLQSLRHLAAAHKRSLSKAECEFKSELAPPPSPPPSKPPLATPFVLDHHTAFKTSTIPPQTGLVELLGSEMFGGIYGGHVFFLLCRADARLVGRERKYRFRGVELDALRSSIEAVNARLKRYTHSLQANRSNEERQVSVRRIRHVEENEMSLLKASLEKLSVVNSENAKKVKVVESALKGREIGT</sequence>
<reference evidence="8 9" key="1">
    <citation type="submission" date="2020-09" db="EMBL/GenBank/DDBJ databases">
        <title>De no assembly of potato wild relative species, Solanum commersonii.</title>
        <authorList>
            <person name="Cho K."/>
        </authorList>
    </citation>
    <scope>NUCLEOTIDE SEQUENCE [LARGE SCALE GENOMIC DNA]</scope>
    <source>
        <strain evidence="8">LZ3.2</strain>
        <tissue evidence="8">Leaf</tissue>
    </source>
</reference>
<dbReference type="GO" id="GO:0006406">
    <property type="term" value="P:mRNA export from nucleus"/>
    <property type="evidence" value="ECO:0007669"/>
    <property type="project" value="TreeGrafter"/>
</dbReference>
<comment type="subcellular location">
    <subcellularLocation>
        <location evidence="1">Nucleus</location>
        <location evidence="1">Nuclear pore complex</location>
    </subcellularLocation>
</comment>
<keyword evidence="3" id="KW-0509">mRNA transport</keyword>
<keyword evidence="2" id="KW-0813">Transport</keyword>
<proteinExistence type="predicted"/>
<keyword evidence="6" id="KW-0906">Nuclear pore complex</keyword>
<dbReference type="OrthoDB" id="341482at2759"/>
<dbReference type="GO" id="GO:0000055">
    <property type="term" value="P:ribosomal large subunit export from nucleus"/>
    <property type="evidence" value="ECO:0007669"/>
    <property type="project" value="InterPro"/>
</dbReference>
<keyword evidence="7" id="KW-0539">Nucleus</keyword>
<evidence type="ECO:0000313" key="9">
    <source>
        <dbReference type="Proteomes" id="UP000824120"/>
    </source>
</evidence>
<protein>
    <submittedName>
        <fullName evidence="8">Uncharacterized protein</fullName>
    </submittedName>
</protein>
<dbReference type="Proteomes" id="UP000824120">
    <property type="component" value="Chromosome 7"/>
</dbReference>
<evidence type="ECO:0000256" key="4">
    <source>
        <dbReference type="ARBA" id="ARBA00022927"/>
    </source>
</evidence>
<dbReference type="PANTHER" id="PTHR13257:SF0">
    <property type="entry name" value="NUCLEAR PORE COMPLEX PROTEIN NUP88"/>
    <property type="match status" value="1"/>
</dbReference>
<dbReference type="GO" id="GO:0006606">
    <property type="term" value="P:protein import into nucleus"/>
    <property type="evidence" value="ECO:0007669"/>
    <property type="project" value="TreeGrafter"/>
</dbReference>
<gene>
    <name evidence="8" type="ORF">H5410_035869</name>
</gene>
<organism evidence="8 9">
    <name type="scientific">Solanum commersonii</name>
    <name type="common">Commerson's wild potato</name>
    <name type="synonym">Commerson's nightshade</name>
    <dbReference type="NCBI Taxonomy" id="4109"/>
    <lineage>
        <taxon>Eukaryota</taxon>
        <taxon>Viridiplantae</taxon>
        <taxon>Streptophyta</taxon>
        <taxon>Embryophyta</taxon>
        <taxon>Tracheophyta</taxon>
        <taxon>Spermatophyta</taxon>
        <taxon>Magnoliopsida</taxon>
        <taxon>eudicotyledons</taxon>
        <taxon>Gunneridae</taxon>
        <taxon>Pentapetalae</taxon>
        <taxon>asterids</taxon>
        <taxon>lamiids</taxon>
        <taxon>Solanales</taxon>
        <taxon>Solanaceae</taxon>
        <taxon>Solanoideae</taxon>
        <taxon>Solaneae</taxon>
        <taxon>Solanum</taxon>
    </lineage>
</organism>
<keyword evidence="4" id="KW-0653">Protein transport</keyword>
<dbReference type="EMBL" id="JACXVP010000007">
    <property type="protein sequence ID" value="KAG5594637.1"/>
    <property type="molecule type" value="Genomic_DNA"/>
</dbReference>
<evidence type="ECO:0000256" key="5">
    <source>
        <dbReference type="ARBA" id="ARBA00023010"/>
    </source>
</evidence>
<evidence type="ECO:0000256" key="6">
    <source>
        <dbReference type="ARBA" id="ARBA00023132"/>
    </source>
</evidence>
<evidence type="ECO:0000256" key="1">
    <source>
        <dbReference type="ARBA" id="ARBA00004567"/>
    </source>
</evidence>